<feature type="transmembrane region" description="Helical" evidence="1">
    <location>
        <begin position="12"/>
        <end position="32"/>
    </location>
</feature>
<evidence type="ECO:0000313" key="3">
    <source>
        <dbReference type="Proteomes" id="UP001221757"/>
    </source>
</evidence>
<keyword evidence="1" id="KW-1133">Transmembrane helix</keyword>
<comment type="caution">
    <text evidence="2">The sequence shown here is derived from an EMBL/GenBank/DDBJ whole genome shotgun (WGS) entry which is preliminary data.</text>
</comment>
<gene>
    <name evidence="2" type="ORF">B0H17DRAFT_1034761</name>
</gene>
<sequence length="72" mass="7900">MRLGLLARDRHELYPALVFFASPSVSLVSRSLTLVPSHAPALSHPEPFPLTLIFTIRTLIYLSTAATALNAR</sequence>
<proteinExistence type="predicted"/>
<evidence type="ECO:0000256" key="1">
    <source>
        <dbReference type="SAM" id="Phobius"/>
    </source>
</evidence>
<reference evidence="2" key="1">
    <citation type="submission" date="2023-03" db="EMBL/GenBank/DDBJ databases">
        <title>Massive genome expansion in bonnet fungi (Mycena s.s.) driven by repeated elements and novel gene families across ecological guilds.</title>
        <authorList>
            <consortium name="Lawrence Berkeley National Laboratory"/>
            <person name="Harder C.B."/>
            <person name="Miyauchi S."/>
            <person name="Viragh M."/>
            <person name="Kuo A."/>
            <person name="Thoen E."/>
            <person name="Andreopoulos B."/>
            <person name="Lu D."/>
            <person name="Skrede I."/>
            <person name="Drula E."/>
            <person name="Henrissat B."/>
            <person name="Morin E."/>
            <person name="Kohler A."/>
            <person name="Barry K."/>
            <person name="LaButti K."/>
            <person name="Morin E."/>
            <person name="Salamov A."/>
            <person name="Lipzen A."/>
            <person name="Mereny Z."/>
            <person name="Hegedus B."/>
            <person name="Baldrian P."/>
            <person name="Stursova M."/>
            <person name="Weitz H."/>
            <person name="Taylor A."/>
            <person name="Grigoriev I.V."/>
            <person name="Nagy L.G."/>
            <person name="Martin F."/>
            <person name="Kauserud H."/>
        </authorList>
    </citation>
    <scope>NUCLEOTIDE SEQUENCE</scope>
    <source>
        <strain evidence="2">CBHHK067</strain>
    </source>
</reference>
<keyword evidence="3" id="KW-1185">Reference proteome</keyword>
<dbReference type="AlphaFoldDB" id="A0AAD7M9R2"/>
<evidence type="ECO:0000313" key="2">
    <source>
        <dbReference type="EMBL" id="KAJ7706890.1"/>
    </source>
</evidence>
<keyword evidence="1" id="KW-0472">Membrane</keyword>
<dbReference type="EMBL" id="JARKIE010000006">
    <property type="protein sequence ID" value="KAJ7706890.1"/>
    <property type="molecule type" value="Genomic_DNA"/>
</dbReference>
<name>A0AAD7M9R2_MYCRO</name>
<protein>
    <submittedName>
        <fullName evidence="2">Uncharacterized protein</fullName>
    </submittedName>
</protein>
<keyword evidence="1" id="KW-0812">Transmembrane</keyword>
<accession>A0AAD7M9R2</accession>
<organism evidence="2 3">
    <name type="scientific">Mycena rosella</name>
    <name type="common">Pink bonnet</name>
    <name type="synonym">Agaricus rosellus</name>
    <dbReference type="NCBI Taxonomy" id="1033263"/>
    <lineage>
        <taxon>Eukaryota</taxon>
        <taxon>Fungi</taxon>
        <taxon>Dikarya</taxon>
        <taxon>Basidiomycota</taxon>
        <taxon>Agaricomycotina</taxon>
        <taxon>Agaricomycetes</taxon>
        <taxon>Agaricomycetidae</taxon>
        <taxon>Agaricales</taxon>
        <taxon>Marasmiineae</taxon>
        <taxon>Mycenaceae</taxon>
        <taxon>Mycena</taxon>
    </lineage>
</organism>
<feature type="transmembrane region" description="Helical" evidence="1">
    <location>
        <begin position="52"/>
        <end position="71"/>
    </location>
</feature>
<dbReference type="Proteomes" id="UP001221757">
    <property type="component" value="Unassembled WGS sequence"/>
</dbReference>